<dbReference type="InterPro" id="IPR008928">
    <property type="entry name" value="6-hairpin_glycosidase_sf"/>
</dbReference>
<feature type="domain" description="Glycosyl hydrolase family 95 catalytic" evidence="2">
    <location>
        <begin position="252"/>
        <end position="631"/>
    </location>
</feature>
<feature type="domain" description="Glycosyl hydrolase family 95 N-terminal" evidence="1">
    <location>
        <begin position="10"/>
        <end position="234"/>
    </location>
</feature>
<protein>
    <submittedName>
        <fullName evidence="3">Glycosyl hydrolase family 65</fullName>
    </submittedName>
</protein>
<keyword evidence="3" id="KW-0378">Hydrolase</keyword>
<dbReference type="Pfam" id="PF14498">
    <property type="entry name" value="Glyco_hyd_65N_2"/>
    <property type="match status" value="1"/>
</dbReference>
<sequence>MNGQRRRGSWEPAPAARWEDAFLTGNGTHGAMVHGRTHDELIVVNHHLLLRPNGGENALAPDLAVELEHLRDAVLTGRAREAVARHVTAPLQWVRPFHPALALRLRRPAAPVGSYRREVDHRTGVVATRWDGRRAETFASRADDLLVHREVRTGDVELTHHWQLDGAPADLGVRTRAQTGPDGAVLRTDVRHPGGSGFGYTCWTHVRATGGTLHAEGEAIRAEGCAEVLLLTRVHPWEDPQPPAPPGHDHPELLQRHLARHTPAYDRVDLDLGAPEEHRALPGSALLADPAKHRPALLERLFDAGRYHLLSSAGVLPPRLTGLWTGSWDTAWSGALTCDANLNLQVSSAAAAALPEVSHAHAAFVARQLDDWRSNARRLFGLPGLVAPAHTDGRSGHAYHYSEDYPLHLWTAGAHWLLQPLLDHVDTTGDTATDRELVSPALAETADFYRAFLTRTGPDGRLLLVPSYSPENTPLGADSPVSVNAAMDLAAARHTLTATGHHRLADRLPPYRLNSQGALAEWAWPAAVDDQQHRHLSHLHPVWPLGEINPLDTPDLAAAAHRALHLRGSENHSAHGHLHRALIAARLGDPDLLGEALDAVLHGRFFHPSLMSSHYPALDVYNADAAHTLPGVLIEALLHSTPDRIVLLPAPPAHLPRGTVRGLRTRCRTTLTTLSWDTAEGRIDAVLTADTDRTVTVHHGTDPGRPPLRLDLRAGHPTPLHLDPAWS</sequence>
<dbReference type="PANTHER" id="PTHR31084:SF0">
    <property type="entry name" value="ALPHA-L-FUCOSIDASE 2"/>
    <property type="match status" value="1"/>
</dbReference>
<dbReference type="PANTHER" id="PTHR31084">
    <property type="entry name" value="ALPHA-L-FUCOSIDASE 2"/>
    <property type="match status" value="1"/>
</dbReference>
<dbReference type="SUPFAM" id="SSF48208">
    <property type="entry name" value="Six-hairpin glycosidases"/>
    <property type="match status" value="1"/>
</dbReference>
<dbReference type="EMBL" id="RKQG01000001">
    <property type="protein sequence ID" value="RPE36830.1"/>
    <property type="molecule type" value="Genomic_DNA"/>
</dbReference>
<organism evidence="3 4">
    <name type="scientific">Kitasatospora cineracea</name>
    <dbReference type="NCBI Taxonomy" id="88074"/>
    <lineage>
        <taxon>Bacteria</taxon>
        <taxon>Bacillati</taxon>
        <taxon>Actinomycetota</taxon>
        <taxon>Actinomycetes</taxon>
        <taxon>Kitasatosporales</taxon>
        <taxon>Streptomycetaceae</taxon>
        <taxon>Kitasatospora</taxon>
    </lineage>
</organism>
<evidence type="ECO:0000313" key="3">
    <source>
        <dbReference type="EMBL" id="RPE36830.1"/>
    </source>
</evidence>
<keyword evidence="4" id="KW-1185">Reference proteome</keyword>
<dbReference type="AlphaFoldDB" id="A0A3N4SDX5"/>
<dbReference type="RefSeq" id="WP_123819711.1">
    <property type="nucleotide sequence ID" value="NZ_RKQG01000001.1"/>
</dbReference>
<accession>A0A3N4SDX5</accession>
<proteinExistence type="predicted"/>
<dbReference type="Gene3D" id="1.50.10.10">
    <property type="match status" value="1"/>
</dbReference>
<dbReference type="Pfam" id="PF22124">
    <property type="entry name" value="Glyco_hydro_95_cat"/>
    <property type="match status" value="1"/>
</dbReference>
<evidence type="ECO:0000259" key="1">
    <source>
        <dbReference type="Pfam" id="PF14498"/>
    </source>
</evidence>
<evidence type="ECO:0000313" key="4">
    <source>
        <dbReference type="Proteomes" id="UP000266906"/>
    </source>
</evidence>
<dbReference type="Proteomes" id="UP000266906">
    <property type="component" value="Unassembled WGS sequence"/>
</dbReference>
<dbReference type="InterPro" id="IPR012341">
    <property type="entry name" value="6hp_glycosidase-like_sf"/>
</dbReference>
<evidence type="ECO:0000259" key="2">
    <source>
        <dbReference type="Pfam" id="PF22124"/>
    </source>
</evidence>
<dbReference type="InterPro" id="IPR027414">
    <property type="entry name" value="GH95_N_dom"/>
</dbReference>
<comment type="caution">
    <text evidence="3">The sequence shown here is derived from an EMBL/GenBank/DDBJ whole genome shotgun (WGS) entry which is preliminary data.</text>
</comment>
<name>A0A3N4SDX5_9ACTN</name>
<dbReference type="GO" id="GO:0004560">
    <property type="term" value="F:alpha-L-fucosidase activity"/>
    <property type="evidence" value="ECO:0007669"/>
    <property type="project" value="TreeGrafter"/>
</dbReference>
<gene>
    <name evidence="3" type="ORF">EDD38_5211</name>
</gene>
<dbReference type="GO" id="GO:0005975">
    <property type="term" value="P:carbohydrate metabolic process"/>
    <property type="evidence" value="ECO:0007669"/>
    <property type="project" value="InterPro"/>
</dbReference>
<reference evidence="3 4" key="1">
    <citation type="submission" date="2018-11" db="EMBL/GenBank/DDBJ databases">
        <title>Sequencing the genomes of 1000 actinobacteria strains.</title>
        <authorList>
            <person name="Klenk H.-P."/>
        </authorList>
    </citation>
    <scope>NUCLEOTIDE SEQUENCE [LARGE SCALE GENOMIC DNA]</scope>
    <source>
        <strain evidence="3 4">DSM 44781</strain>
    </source>
</reference>
<dbReference type="InterPro" id="IPR054363">
    <property type="entry name" value="GH95_cat"/>
</dbReference>